<evidence type="ECO:0000313" key="1">
    <source>
        <dbReference type="EnsemblMetazoa" id="CLYHEMP003872.1"/>
    </source>
</evidence>
<organism evidence="1 2">
    <name type="scientific">Clytia hemisphaerica</name>
    <dbReference type="NCBI Taxonomy" id="252671"/>
    <lineage>
        <taxon>Eukaryota</taxon>
        <taxon>Metazoa</taxon>
        <taxon>Cnidaria</taxon>
        <taxon>Hydrozoa</taxon>
        <taxon>Hydroidolina</taxon>
        <taxon>Leptothecata</taxon>
        <taxon>Obeliida</taxon>
        <taxon>Clytiidae</taxon>
        <taxon>Clytia</taxon>
    </lineage>
</organism>
<keyword evidence="2" id="KW-1185">Reference proteome</keyword>
<reference evidence="1" key="1">
    <citation type="submission" date="2021-01" db="UniProtKB">
        <authorList>
            <consortium name="EnsemblMetazoa"/>
        </authorList>
    </citation>
    <scope>IDENTIFICATION</scope>
</reference>
<evidence type="ECO:0000313" key="2">
    <source>
        <dbReference type="Proteomes" id="UP000594262"/>
    </source>
</evidence>
<dbReference type="EnsemblMetazoa" id="CLYHEMT003872.1">
    <property type="protein sequence ID" value="CLYHEMP003872.1"/>
    <property type="gene ID" value="CLYHEMG003872"/>
</dbReference>
<sequence>NAGEVSSTCTTSSILSSRHATTVLTEMMTESNSNVSETVTNRIYHSESVSHSTEQLIRPTSTGYQMSSILSSISTEEPNLDCDYRLGIYRSPDKSFVTIWKDQSTNQLLVTKGNQTGLNGTFTDRCSKFSFISDGVYIFFEDKCSLKLKSDNGNMTIYQKLVCYKDSTEMNCTSINGLYTENNLLDSPKQMLIHSNQSNKSIEVLTSYGDNEIILGTGSLVHNCFAVLLDQHTQQTFFLERNQTSCQLILLQSEMSIMITYQGNDCHDKVNNTQGMLSERCPDMFGFYHHSNNTMLISNTLRSITILQLSFNGQTSFKTSQMLGCQLPRLENTNNSNIIMGGQYFKEACLFILDKDPSFFGNQYETWTKLECNRDSTVFVSKPRLVENVDHIDIGFCSFIYHDDVAYQNPVILRNGLPIIQNSKIQFLQKVGILSEFEFNAYTVQSYNDTGLYQCRIEIEENSEVITYLSEEVCIGYQQFP</sequence>
<dbReference type="AlphaFoldDB" id="A0A7M5V7Q0"/>
<name>A0A7M5V7Q0_9CNID</name>
<proteinExistence type="predicted"/>
<protein>
    <submittedName>
        <fullName evidence="1">Uncharacterized protein</fullName>
    </submittedName>
</protein>
<accession>A0A7M5V7Q0</accession>
<dbReference type="Proteomes" id="UP000594262">
    <property type="component" value="Unplaced"/>
</dbReference>